<feature type="domain" description="Methyltransferase type 11" evidence="1">
    <location>
        <begin position="234"/>
        <end position="327"/>
    </location>
</feature>
<dbReference type="Proteomes" id="UP000185511">
    <property type="component" value="Chromosome"/>
</dbReference>
<proteinExistence type="predicted"/>
<dbReference type="GO" id="GO:0008757">
    <property type="term" value="F:S-adenosylmethionine-dependent methyltransferase activity"/>
    <property type="evidence" value="ECO:0007669"/>
    <property type="project" value="InterPro"/>
</dbReference>
<evidence type="ECO:0000313" key="3">
    <source>
        <dbReference type="Proteomes" id="UP000185511"/>
    </source>
</evidence>
<sequence length="422" mass="47618">MSERDRAHYSDEDIRSSWVAEPPKLNSTVTLADYDPEWPRLYEREAERIRGLLGDRVVALEHIGSTSVPGLCAKPIVDVLLVVPDSADEPAYVPALTGAGYRLVIREPARDEHRAFKGPDTNVNLHVYSRGCPEIERYRLFRDRLRTHDEERDRYATAKRELASRTWQYIQNYADAKTEIVDEILSRAREAAAAPYDEFSAAYAEHSGVNPFQVYYDRPAILGLAGEVAGLRVLDVGSAAGLLAAELADRGARVTGIDRSQGMVDIARARFGDRIDFHRADVARPLDFLADDSVDLVTASLVLHYLRDWGPTLAEFRRVLRPGGTVVASVHHPEDWHWFEGTRYFETELLTDEWNLAGHRHRVQFYRRPLSATFTALREAGFVVDRLEEPAPLPACEAADPGAWTMLTGGPRFLYLRLINPR</sequence>
<evidence type="ECO:0000259" key="1">
    <source>
        <dbReference type="Pfam" id="PF08241"/>
    </source>
</evidence>
<keyword evidence="3" id="KW-1185">Reference proteome</keyword>
<reference evidence="3" key="1">
    <citation type="submission" date="2016-06" db="EMBL/GenBank/DDBJ databases">
        <title>Complete genome sequence of Actinoalloteichus fjordicus DSM 46855 (=ADI127-17), type strain of the new species Actinoalloteichus fjordicus.</title>
        <authorList>
            <person name="Ruckert C."/>
            <person name="Nouioui I."/>
            <person name="Willmese J."/>
            <person name="van Wezel G."/>
            <person name="Klenk H.-P."/>
            <person name="Kalinowski J."/>
            <person name="Zotchev S.B."/>
        </authorList>
    </citation>
    <scope>NUCLEOTIDE SEQUENCE [LARGE SCALE GENOMIC DNA]</scope>
    <source>
        <strain evidence="3">ADI127-7</strain>
    </source>
</reference>
<organism evidence="2 3">
    <name type="scientific">Actinoalloteichus fjordicus</name>
    <dbReference type="NCBI Taxonomy" id="1612552"/>
    <lineage>
        <taxon>Bacteria</taxon>
        <taxon>Bacillati</taxon>
        <taxon>Actinomycetota</taxon>
        <taxon>Actinomycetes</taxon>
        <taxon>Pseudonocardiales</taxon>
        <taxon>Pseudonocardiaceae</taxon>
        <taxon>Actinoalloteichus</taxon>
    </lineage>
</organism>
<dbReference type="KEGG" id="acad:UA74_25650"/>
<dbReference type="InterPro" id="IPR043519">
    <property type="entry name" value="NT_sf"/>
</dbReference>
<dbReference type="InterPro" id="IPR013216">
    <property type="entry name" value="Methyltransf_11"/>
</dbReference>
<gene>
    <name evidence="2" type="ORF">UA74_25650</name>
</gene>
<protein>
    <recommendedName>
        <fullName evidence="1">Methyltransferase type 11 domain-containing protein</fullName>
    </recommendedName>
</protein>
<dbReference type="PANTHER" id="PTHR34822:SF1">
    <property type="entry name" value="GRPB FAMILY PROTEIN"/>
    <property type="match status" value="1"/>
</dbReference>
<dbReference type="CDD" id="cd02440">
    <property type="entry name" value="AdoMet_MTases"/>
    <property type="match status" value="1"/>
</dbReference>
<dbReference type="AlphaFoldDB" id="A0AAC9PUI4"/>
<dbReference type="Gene3D" id="3.30.460.10">
    <property type="entry name" value="Beta Polymerase, domain 2"/>
    <property type="match status" value="1"/>
</dbReference>
<dbReference type="RefSeq" id="WP_075765642.1">
    <property type="nucleotide sequence ID" value="NZ_CP016076.1"/>
</dbReference>
<dbReference type="SUPFAM" id="SSF81301">
    <property type="entry name" value="Nucleotidyltransferase"/>
    <property type="match status" value="1"/>
</dbReference>
<dbReference type="InterPro" id="IPR029063">
    <property type="entry name" value="SAM-dependent_MTases_sf"/>
</dbReference>
<dbReference type="Pfam" id="PF08241">
    <property type="entry name" value="Methyltransf_11"/>
    <property type="match status" value="1"/>
</dbReference>
<dbReference type="Pfam" id="PF04229">
    <property type="entry name" value="GrpB"/>
    <property type="match status" value="1"/>
</dbReference>
<dbReference type="EMBL" id="CP016076">
    <property type="protein sequence ID" value="APU17137.1"/>
    <property type="molecule type" value="Genomic_DNA"/>
</dbReference>
<dbReference type="PANTHER" id="PTHR34822">
    <property type="entry name" value="GRPB DOMAIN PROTEIN (AFU_ORTHOLOGUE AFUA_1G01530)"/>
    <property type="match status" value="1"/>
</dbReference>
<dbReference type="Gene3D" id="3.40.50.150">
    <property type="entry name" value="Vaccinia Virus protein VP39"/>
    <property type="match status" value="1"/>
</dbReference>
<accession>A0AAC9PUI4</accession>
<dbReference type="InterPro" id="IPR007344">
    <property type="entry name" value="GrpB/CoaE"/>
</dbReference>
<evidence type="ECO:0000313" key="2">
    <source>
        <dbReference type="EMBL" id="APU17137.1"/>
    </source>
</evidence>
<dbReference type="SUPFAM" id="SSF53335">
    <property type="entry name" value="S-adenosyl-L-methionine-dependent methyltransferases"/>
    <property type="match status" value="1"/>
</dbReference>
<name>A0AAC9PUI4_9PSEU</name>